<evidence type="ECO:0000313" key="2">
    <source>
        <dbReference type="Proteomes" id="UP001321749"/>
    </source>
</evidence>
<name>A0AAV9HNN2_9PEZI</name>
<dbReference type="AlphaFoldDB" id="A0AAV9HNN2"/>
<sequence>MEKSIREIKGLELFQLPPCEEIVRGLAREGPLVAVNITHLRSDAIIVTTEGIKTIELTELELNDLKKKVGIFQRFGSVSRSAVGIERNAIPVPGGEYT</sequence>
<protein>
    <submittedName>
        <fullName evidence="1">Uncharacterized protein</fullName>
    </submittedName>
</protein>
<dbReference type="Proteomes" id="UP001321749">
    <property type="component" value="Unassembled WGS sequence"/>
</dbReference>
<evidence type="ECO:0000313" key="1">
    <source>
        <dbReference type="EMBL" id="KAK4462386.1"/>
    </source>
</evidence>
<organism evidence="1 2">
    <name type="scientific">Cladorrhinum samala</name>
    <dbReference type="NCBI Taxonomy" id="585594"/>
    <lineage>
        <taxon>Eukaryota</taxon>
        <taxon>Fungi</taxon>
        <taxon>Dikarya</taxon>
        <taxon>Ascomycota</taxon>
        <taxon>Pezizomycotina</taxon>
        <taxon>Sordariomycetes</taxon>
        <taxon>Sordariomycetidae</taxon>
        <taxon>Sordariales</taxon>
        <taxon>Podosporaceae</taxon>
        <taxon>Cladorrhinum</taxon>
    </lineage>
</organism>
<dbReference type="EMBL" id="MU864973">
    <property type="protein sequence ID" value="KAK4462386.1"/>
    <property type="molecule type" value="Genomic_DNA"/>
</dbReference>
<reference evidence="1" key="1">
    <citation type="journal article" date="2023" name="Mol. Phylogenet. Evol.">
        <title>Genome-scale phylogeny and comparative genomics of the fungal order Sordariales.</title>
        <authorList>
            <person name="Hensen N."/>
            <person name="Bonometti L."/>
            <person name="Westerberg I."/>
            <person name="Brannstrom I.O."/>
            <person name="Guillou S."/>
            <person name="Cros-Aarteil S."/>
            <person name="Calhoun S."/>
            <person name="Haridas S."/>
            <person name="Kuo A."/>
            <person name="Mondo S."/>
            <person name="Pangilinan J."/>
            <person name="Riley R."/>
            <person name="LaButti K."/>
            <person name="Andreopoulos B."/>
            <person name="Lipzen A."/>
            <person name="Chen C."/>
            <person name="Yan M."/>
            <person name="Daum C."/>
            <person name="Ng V."/>
            <person name="Clum A."/>
            <person name="Steindorff A."/>
            <person name="Ohm R.A."/>
            <person name="Martin F."/>
            <person name="Silar P."/>
            <person name="Natvig D.O."/>
            <person name="Lalanne C."/>
            <person name="Gautier V."/>
            <person name="Ament-Velasquez S.L."/>
            <person name="Kruys A."/>
            <person name="Hutchinson M.I."/>
            <person name="Powell A.J."/>
            <person name="Barry K."/>
            <person name="Miller A.N."/>
            <person name="Grigoriev I.V."/>
            <person name="Debuchy R."/>
            <person name="Gladieux P."/>
            <person name="Hiltunen Thoren M."/>
            <person name="Johannesson H."/>
        </authorList>
    </citation>
    <scope>NUCLEOTIDE SEQUENCE</scope>
    <source>
        <strain evidence="1">PSN324</strain>
    </source>
</reference>
<accession>A0AAV9HNN2</accession>
<reference evidence="1" key="2">
    <citation type="submission" date="2023-06" db="EMBL/GenBank/DDBJ databases">
        <authorList>
            <consortium name="Lawrence Berkeley National Laboratory"/>
            <person name="Mondo S.J."/>
            <person name="Hensen N."/>
            <person name="Bonometti L."/>
            <person name="Westerberg I."/>
            <person name="Brannstrom I.O."/>
            <person name="Guillou S."/>
            <person name="Cros-Aarteil S."/>
            <person name="Calhoun S."/>
            <person name="Haridas S."/>
            <person name="Kuo A."/>
            <person name="Pangilinan J."/>
            <person name="Riley R."/>
            <person name="Labutti K."/>
            <person name="Andreopoulos B."/>
            <person name="Lipzen A."/>
            <person name="Chen C."/>
            <person name="Yanf M."/>
            <person name="Daum C."/>
            <person name="Ng V."/>
            <person name="Clum A."/>
            <person name="Steindorff A."/>
            <person name="Ohm R."/>
            <person name="Martin F."/>
            <person name="Silar P."/>
            <person name="Natvig D."/>
            <person name="Lalanne C."/>
            <person name="Gautier V."/>
            <person name="Ament-Velasquez S.L."/>
            <person name="Kruys A."/>
            <person name="Hutchinson M.I."/>
            <person name="Powell A.J."/>
            <person name="Barry K."/>
            <person name="Miller A.N."/>
            <person name="Grigoriev I.V."/>
            <person name="Debuchy R."/>
            <person name="Gladieux P."/>
            <person name="Thoren M.H."/>
            <person name="Johannesson H."/>
        </authorList>
    </citation>
    <scope>NUCLEOTIDE SEQUENCE</scope>
    <source>
        <strain evidence="1">PSN324</strain>
    </source>
</reference>
<keyword evidence="2" id="KW-1185">Reference proteome</keyword>
<proteinExistence type="predicted"/>
<comment type="caution">
    <text evidence="1">The sequence shown here is derived from an EMBL/GenBank/DDBJ whole genome shotgun (WGS) entry which is preliminary data.</text>
</comment>
<gene>
    <name evidence="1" type="ORF">QBC42DRAFT_286558</name>
</gene>